<evidence type="ECO:0000313" key="2">
    <source>
        <dbReference type="EMBL" id="NGY07003.1"/>
    </source>
</evidence>
<accession>A0A6M2BY11</accession>
<proteinExistence type="predicted"/>
<sequence>MNSLQQRICLWCAPVFLLLVGVGFAGLAGFLPPPSPDLTAEAVAKLYGDHAVRIKAGMLLCLAASGLVVPFAAVLAQQMRRMPGCDAALASTQLVAGAATSLLVCFPSLILACAAYRPGRSPELTQLLNDLGWFTFIFPFPLVTIQALAVGLAILLSRQAQSVFPRWSGYLNLWFAFLAVPGGIGMFFKSGPFAWDGVFVFWIPLTAYFLWYAMTFLLLRGAIARQPQSDAAGADSLTS</sequence>
<reference evidence="2 3" key="1">
    <citation type="journal article" date="2014" name="Int. J. Syst. Evol. Microbiol.">
        <title>Solimonas terrae sp. nov., isolated from soil.</title>
        <authorList>
            <person name="Kim S.J."/>
            <person name="Moon J.Y."/>
            <person name="Weon H.Y."/>
            <person name="Ahn J.H."/>
            <person name="Chen W.M."/>
            <person name="Kwon S.W."/>
        </authorList>
    </citation>
    <scope>NUCLEOTIDE SEQUENCE [LARGE SCALE GENOMIC DNA]</scope>
    <source>
        <strain evidence="2 3">KIS83-12</strain>
    </source>
</reference>
<feature type="transmembrane region" description="Helical" evidence="1">
    <location>
        <begin position="56"/>
        <end position="76"/>
    </location>
</feature>
<keyword evidence="1" id="KW-1133">Transmembrane helix</keyword>
<dbReference type="RefSeq" id="WP_166261630.1">
    <property type="nucleotide sequence ID" value="NZ_JAAMOW010000012.1"/>
</dbReference>
<gene>
    <name evidence="2" type="ORF">G7Y85_19690</name>
</gene>
<keyword evidence="1" id="KW-0472">Membrane</keyword>
<keyword evidence="3" id="KW-1185">Reference proteome</keyword>
<dbReference type="AlphaFoldDB" id="A0A6M2BY11"/>
<name>A0A6M2BY11_9GAMM</name>
<evidence type="ECO:0008006" key="4">
    <source>
        <dbReference type="Google" id="ProtNLM"/>
    </source>
</evidence>
<organism evidence="2 3">
    <name type="scientific">Solimonas terrae</name>
    <dbReference type="NCBI Taxonomy" id="1396819"/>
    <lineage>
        <taxon>Bacteria</taxon>
        <taxon>Pseudomonadati</taxon>
        <taxon>Pseudomonadota</taxon>
        <taxon>Gammaproteobacteria</taxon>
        <taxon>Nevskiales</taxon>
        <taxon>Nevskiaceae</taxon>
        <taxon>Solimonas</taxon>
    </lineage>
</organism>
<keyword evidence="1" id="KW-0812">Transmembrane</keyword>
<comment type="caution">
    <text evidence="2">The sequence shown here is derived from an EMBL/GenBank/DDBJ whole genome shotgun (WGS) entry which is preliminary data.</text>
</comment>
<dbReference type="EMBL" id="JAAMOW010000012">
    <property type="protein sequence ID" value="NGY07003.1"/>
    <property type="molecule type" value="Genomic_DNA"/>
</dbReference>
<feature type="transmembrane region" description="Helical" evidence="1">
    <location>
        <begin position="169"/>
        <end position="188"/>
    </location>
</feature>
<feature type="transmembrane region" description="Helical" evidence="1">
    <location>
        <begin position="131"/>
        <end position="157"/>
    </location>
</feature>
<evidence type="ECO:0000313" key="3">
    <source>
        <dbReference type="Proteomes" id="UP000472676"/>
    </source>
</evidence>
<feature type="transmembrane region" description="Helical" evidence="1">
    <location>
        <begin position="88"/>
        <end position="111"/>
    </location>
</feature>
<evidence type="ECO:0000256" key="1">
    <source>
        <dbReference type="SAM" id="Phobius"/>
    </source>
</evidence>
<dbReference type="Proteomes" id="UP000472676">
    <property type="component" value="Unassembled WGS sequence"/>
</dbReference>
<feature type="transmembrane region" description="Helical" evidence="1">
    <location>
        <begin position="200"/>
        <end position="219"/>
    </location>
</feature>
<protein>
    <recommendedName>
        <fullName evidence="4">DUF4386 domain-containing protein</fullName>
    </recommendedName>
</protein>